<sequence length="115" mass="11844">MAAEPAREPAAPGAEVLPARSGGELAGIAITLDRHPDPADPDPWIGLLMMDARLHRSGYGRQLAGPVEGRLRAAGRTAGSRPFRTAIRRRSPSGPNSAIGSSTGAKTVNSDGPAQ</sequence>
<reference evidence="3" key="1">
    <citation type="journal article" date="2019" name="Int. J. Syst. Evol. Microbiol.">
        <title>The Global Catalogue of Microorganisms (GCM) 10K type strain sequencing project: providing services to taxonomists for standard genome sequencing and annotation.</title>
        <authorList>
            <consortium name="The Broad Institute Genomics Platform"/>
            <consortium name="The Broad Institute Genome Sequencing Center for Infectious Disease"/>
            <person name="Wu L."/>
            <person name="Ma J."/>
        </authorList>
    </citation>
    <scope>NUCLEOTIDE SEQUENCE [LARGE SCALE GENOMIC DNA]</scope>
    <source>
        <strain evidence="3">JCM 9651</strain>
    </source>
</reference>
<evidence type="ECO:0008006" key="4">
    <source>
        <dbReference type="Google" id="ProtNLM"/>
    </source>
</evidence>
<organism evidence="2 3">
    <name type="scientific">Streptomyces sannanensis</name>
    <dbReference type="NCBI Taxonomy" id="285536"/>
    <lineage>
        <taxon>Bacteria</taxon>
        <taxon>Bacillati</taxon>
        <taxon>Actinomycetota</taxon>
        <taxon>Actinomycetes</taxon>
        <taxon>Kitasatosporales</taxon>
        <taxon>Streptomycetaceae</taxon>
        <taxon>Streptomyces</taxon>
    </lineage>
</organism>
<dbReference type="CDD" id="cd04301">
    <property type="entry name" value="NAT_SF"/>
    <property type="match status" value="1"/>
</dbReference>
<keyword evidence="3" id="KW-1185">Reference proteome</keyword>
<comment type="caution">
    <text evidence="2">The sequence shown here is derived from an EMBL/GenBank/DDBJ whole genome shotgun (WGS) entry which is preliminary data.</text>
</comment>
<name>A0ABP6SBP2_9ACTN</name>
<feature type="region of interest" description="Disordered" evidence="1">
    <location>
        <begin position="70"/>
        <end position="115"/>
    </location>
</feature>
<feature type="compositionally biased region" description="Polar residues" evidence="1">
    <location>
        <begin position="93"/>
        <end position="115"/>
    </location>
</feature>
<evidence type="ECO:0000313" key="3">
    <source>
        <dbReference type="Proteomes" id="UP001499990"/>
    </source>
</evidence>
<dbReference type="EMBL" id="BAAAYL010000001">
    <property type="protein sequence ID" value="GAA3372759.1"/>
    <property type="molecule type" value="Genomic_DNA"/>
</dbReference>
<dbReference type="SUPFAM" id="SSF55729">
    <property type="entry name" value="Acyl-CoA N-acyltransferases (Nat)"/>
    <property type="match status" value="1"/>
</dbReference>
<dbReference type="Gene3D" id="3.40.630.30">
    <property type="match status" value="1"/>
</dbReference>
<feature type="compositionally biased region" description="Low complexity" evidence="1">
    <location>
        <begin position="1"/>
        <end position="15"/>
    </location>
</feature>
<dbReference type="RefSeq" id="WP_345037472.1">
    <property type="nucleotide sequence ID" value="NZ_BAAAYL010000001.1"/>
</dbReference>
<evidence type="ECO:0000256" key="1">
    <source>
        <dbReference type="SAM" id="MobiDB-lite"/>
    </source>
</evidence>
<dbReference type="InterPro" id="IPR016181">
    <property type="entry name" value="Acyl_CoA_acyltransferase"/>
</dbReference>
<feature type="region of interest" description="Disordered" evidence="1">
    <location>
        <begin position="1"/>
        <end position="20"/>
    </location>
</feature>
<accession>A0ABP6SBP2</accession>
<evidence type="ECO:0000313" key="2">
    <source>
        <dbReference type="EMBL" id="GAA3372759.1"/>
    </source>
</evidence>
<gene>
    <name evidence="2" type="ORF">GCM10020367_29360</name>
</gene>
<protein>
    <recommendedName>
        <fullName evidence="4">GNAT family N-acetyltransferase</fullName>
    </recommendedName>
</protein>
<proteinExistence type="predicted"/>
<dbReference type="Proteomes" id="UP001499990">
    <property type="component" value="Unassembled WGS sequence"/>
</dbReference>